<organism evidence="2 3">
    <name type="scientific">Achromobacter arsenitoxydans SY8</name>
    <dbReference type="NCBI Taxonomy" id="477184"/>
    <lineage>
        <taxon>Bacteria</taxon>
        <taxon>Pseudomonadati</taxon>
        <taxon>Pseudomonadota</taxon>
        <taxon>Betaproteobacteria</taxon>
        <taxon>Burkholderiales</taxon>
        <taxon>Alcaligenaceae</taxon>
        <taxon>Achromobacter</taxon>
    </lineage>
</organism>
<sequence length="64" mass="6804">MDLIRHFSSFPSSAFLLFVLCISGGAVVLIAIYKKHGWMASILFAAIVGVLAVLLLPGTANGWV</sequence>
<evidence type="ECO:0000313" key="2">
    <source>
        <dbReference type="EMBL" id="EHK67464.1"/>
    </source>
</evidence>
<feature type="transmembrane region" description="Helical" evidence="1">
    <location>
        <begin position="40"/>
        <end position="60"/>
    </location>
</feature>
<feature type="transmembrane region" description="Helical" evidence="1">
    <location>
        <begin position="12"/>
        <end position="33"/>
    </location>
</feature>
<proteinExistence type="predicted"/>
<protein>
    <submittedName>
        <fullName evidence="2">Uncharacterized protein</fullName>
    </submittedName>
</protein>
<gene>
    <name evidence="2" type="ORF">KYC_05032</name>
</gene>
<dbReference type="Proteomes" id="UP000003113">
    <property type="component" value="Unassembled WGS sequence"/>
</dbReference>
<keyword evidence="3" id="KW-1185">Reference proteome</keyword>
<dbReference type="EMBL" id="AGUF01000022">
    <property type="protein sequence ID" value="EHK67464.1"/>
    <property type="molecule type" value="Genomic_DNA"/>
</dbReference>
<evidence type="ECO:0000256" key="1">
    <source>
        <dbReference type="SAM" id="Phobius"/>
    </source>
</evidence>
<evidence type="ECO:0000313" key="3">
    <source>
        <dbReference type="Proteomes" id="UP000003113"/>
    </source>
</evidence>
<keyword evidence="1" id="KW-0472">Membrane</keyword>
<dbReference type="PATRIC" id="fig|477184.5.peg.992"/>
<name>H0F2L8_9BURK</name>
<keyword evidence="1" id="KW-1133">Transmembrane helix</keyword>
<dbReference type="RefSeq" id="WP_008159469.1">
    <property type="nucleotide sequence ID" value="NZ_AGUF01000022.1"/>
</dbReference>
<keyword evidence="1" id="KW-0812">Transmembrane</keyword>
<reference evidence="2 3" key="1">
    <citation type="journal article" date="2012" name="J. Bacteriol.">
        <title>Genome sequence of the highly efficient arsenite-oxidizing bacterium Achromobacter arsenitoxydans SY8.</title>
        <authorList>
            <person name="Li X."/>
            <person name="Hu Y."/>
            <person name="Gong J."/>
            <person name="Lin Y."/>
            <person name="Johnstone L."/>
            <person name="Rensing C."/>
            <person name="Wang G."/>
        </authorList>
    </citation>
    <scope>NUCLEOTIDE SEQUENCE [LARGE SCALE GENOMIC DNA]</scope>
    <source>
        <strain evidence="2 3">SY8</strain>
    </source>
</reference>
<accession>H0F2L8</accession>
<comment type="caution">
    <text evidence="2">The sequence shown here is derived from an EMBL/GenBank/DDBJ whole genome shotgun (WGS) entry which is preliminary data.</text>
</comment>
<dbReference type="AlphaFoldDB" id="H0F2L8"/>